<dbReference type="GO" id="GO:0030170">
    <property type="term" value="F:pyridoxal phosphate binding"/>
    <property type="evidence" value="ECO:0007669"/>
    <property type="project" value="InterPro"/>
</dbReference>
<dbReference type="GO" id="GO:0016740">
    <property type="term" value="F:transferase activity"/>
    <property type="evidence" value="ECO:0007669"/>
    <property type="project" value="UniProtKB-KW"/>
</dbReference>
<evidence type="ECO:0000256" key="2">
    <source>
        <dbReference type="ARBA" id="ARBA00022679"/>
    </source>
</evidence>
<dbReference type="InterPro" id="IPR015422">
    <property type="entry name" value="PyrdxlP-dep_Trfase_small"/>
</dbReference>
<dbReference type="InterPro" id="IPR001917">
    <property type="entry name" value="Aminotrans_II_pyridoxalP_BS"/>
</dbReference>
<keyword evidence="7" id="KW-1185">Reference proteome</keyword>
<evidence type="ECO:0000256" key="4">
    <source>
        <dbReference type="RuleBase" id="RU003693"/>
    </source>
</evidence>
<organism evidence="6 7">
    <name type="scientific">Nitrospirillum amazonense</name>
    <dbReference type="NCBI Taxonomy" id="28077"/>
    <lineage>
        <taxon>Bacteria</taxon>
        <taxon>Pseudomonadati</taxon>
        <taxon>Pseudomonadota</taxon>
        <taxon>Alphaproteobacteria</taxon>
        <taxon>Rhodospirillales</taxon>
        <taxon>Azospirillaceae</taxon>
        <taxon>Nitrospirillum</taxon>
    </lineage>
</organism>
<dbReference type="RefSeq" id="WP_145733524.1">
    <property type="nucleotide sequence ID" value="NZ_VITR01000008.1"/>
</dbReference>
<dbReference type="PANTHER" id="PTHR13693:SF3">
    <property type="entry name" value="LD36009P"/>
    <property type="match status" value="1"/>
</dbReference>
<dbReference type="NCBIfam" id="NF047599">
    <property type="entry name" value="SerpalmtaseBetaP"/>
    <property type="match status" value="1"/>
</dbReference>
<accession>A0A560H4B1</accession>
<dbReference type="PANTHER" id="PTHR13693">
    <property type="entry name" value="CLASS II AMINOTRANSFERASE/8-AMINO-7-OXONONANOATE SYNTHASE"/>
    <property type="match status" value="1"/>
</dbReference>
<dbReference type="InterPro" id="IPR004839">
    <property type="entry name" value="Aminotransferase_I/II_large"/>
</dbReference>
<reference evidence="6 7" key="1">
    <citation type="submission" date="2019-06" db="EMBL/GenBank/DDBJ databases">
        <title>Genomic Encyclopedia of Type Strains, Phase IV (KMG-V): Genome sequencing to study the core and pangenomes of soil and plant-associated prokaryotes.</title>
        <authorList>
            <person name="Whitman W."/>
        </authorList>
    </citation>
    <scope>NUCLEOTIDE SEQUENCE [LARGE SCALE GENOMIC DNA]</scope>
    <source>
        <strain evidence="6 7">BR 11622</strain>
    </source>
</reference>
<dbReference type="Gene3D" id="3.40.640.10">
    <property type="entry name" value="Type I PLP-dependent aspartate aminotransferase-like (Major domain)"/>
    <property type="match status" value="1"/>
</dbReference>
<evidence type="ECO:0000256" key="1">
    <source>
        <dbReference type="ARBA" id="ARBA00001933"/>
    </source>
</evidence>
<protein>
    <submittedName>
        <fullName evidence="6">Serine palmitoyltransferase</fullName>
    </submittedName>
</protein>
<comment type="cofactor">
    <cofactor evidence="1 4">
        <name>pyridoxal 5'-phosphate</name>
        <dbReference type="ChEBI" id="CHEBI:597326"/>
    </cofactor>
</comment>
<dbReference type="PROSITE" id="PS00599">
    <property type="entry name" value="AA_TRANSFER_CLASS_2"/>
    <property type="match status" value="1"/>
</dbReference>
<dbReference type="Proteomes" id="UP000315751">
    <property type="component" value="Unassembled WGS sequence"/>
</dbReference>
<name>A0A560H4B1_9PROT</name>
<dbReference type="EMBL" id="VITR01000008">
    <property type="protein sequence ID" value="TWB41132.1"/>
    <property type="molecule type" value="Genomic_DNA"/>
</dbReference>
<evidence type="ECO:0000313" key="7">
    <source>
        <dbReference type="Proteomes" id="UP000315751"/>
    </source>
</evidence>
<dbReference type="SUPFAM" id="SSF53383">
    <property type="entry name" value="PLP-dependent transferases"/>
    <property type="match status" value="1"/>
</dbReference>
<sequence>MALFDKYAALIGQFASLEATGYNPFNVSFDTVLSPTEAMIGARRILLFGTNNYLGLTYDRAVIEAAAEATQRLGAGTTGSRVANGSYGTHRQLERHLADFYGRKHGMVFSTGYQANLGILSALAGKDDHLILDADSHASIYDGSRLGHAQVTRFRHNDPADLDNRLRRLADTPGDKIIVVEGIYSMLGDTAPLREFVEVKRKWGAYLVIDEAHSLGVLGRTGRGLAEAAGVEADVDFVVGTFSKSLGGIGGFCVSDMDGFDILRVASRPYMFTASLPPSVVAAVTEALNQLRHRPALRQQLLDNARRFHAGLADLGFNIGPEASPVVSAIMPDPATAFTFWSKLLEAGLYTNVSLPPATPKGLALLRSSVSAAHSRSQIDHAVQLFAETGRAMGLIGDQAAAPPEMRVAAQ</sequence>
<comment type="similarity">
    <text evidence="4">Belongs to the class-II pyridoxal-phosphate-dependent aminotransferase family.</text>
</comment>
<dbReference type="CDD" id="cd06454">
    <property type="entry name" value="KBL_like"/>
    <property type="match status" value="1"/>
</dbReference>
<evidence type="ECO:0000259" key="5">
    <source>
        <dbReference type="Pfam" id="PF00155"/>
    </source>
</evidence>
<dbReference type="InterPro" id="IPR015421">
    <property type="entry name" value="PyrdxlP-dep_Trfase_major"/>
</dbReference>
<keyword evidence="2 6" id="KW-0808">Transferase</keyword>
<dbReference type="Gene3D" id="3.90.1150.10">
    <property type="entry name" value="Aspartate Aminotransferase, domain 1"/>
    <property type="match status" value="1"/>
</dbReference>
<dbReference type="OrthoDB" id="9807157at2"/>
<dbReference type="AlphaFoldDB" id="A0A560H4B1"/>
<evidence type="ECO:0000313" key="6">
    <source>
        <dbReference type="EMBL" id="TWB41132.1"/>
    </source>
</evidence>
<feature type="domain" description="Aminotransferase class I/classII large" evidence="5">
    <location>
        <begin position="45"/>
        <end position="384"/>
    </location>
</feature>
<dbReference type="Pfam" id="PF00155">
    <property type="entry name" value="Aminotran_1_2"/>
    <property type="match status" value="1"/>
</dbReference>
<keyword evidence="3 4" id="KW-0663">Pyridoxal phosphate</keyword>
<gene>
    <name evidence="6" type="ORF">FBZ90_108156</name>
</gene>
<dbReference type="InterPro" id="IPR050087">
    <property type="entry name" value="AON_synthase_class-II"/>
</dbReference>
<proteinExistence type="inferred from homology"/>
<evidence type="ECO:0000256" key="3">
    <source>
        <dbReference type="ARBA" id="ARBA00022898"/>
    </source>
</evidence>
<comment type="caution">
    <text evidence="6">The sequence shown here is derived from an EMBL/GenBank/DDBJ whole genome shotgun (WGS) entry which is preliminary data.</text>
</comment>
<dbReference type="InterPro" id="IPR015424">
    <property type="entry name" value="PyrdxlP-dep_Trfase"/>
</dbReference>